<accession>A0ABU1AYW0</accession>
<dbReference type="RefSeq" id="WP_308952240.1">
    <property type="nucleotide sequence ID" value="NZ_JARXHW010000063.1"/>
</dbReference>
<organism evidence="1 2">
    <name type="scientific">Thalassobacterium maritimum</name>
    <dbReference type="NCBI Taxonomy" id="3041265"/>
    <lineage>
        <taxon>Bacteria</taxon>
        <taxon>Pseudomonadati</taxon>
        <taxon>Verrucomicrobiota</taxon>
        <taxon>Opitutia</taxon>
        <taxon>Puniceicoccales</taxon>
        <taxon>Coraliomargaritaceae</taxon>
        <taxon>Thalassobacterium</taxon>
    </lineage>
</organism>
<evidence type="ECO:0000313" key="1">
    <source>
        <dbReference type="EMBL" id="MDQ8209338.1"/>
    </source>
</evidence>
<name>A0ABU1AYW0_9BACT</name>
<evidence type="ECO:0000313" key="2">
    <source>
        <dbReference type="Proteomes" id="UP001225316"/>
    </source>
</evidence>
<protein>
    <submittedName>
        <fullName evidence="1">Uncharacterized protein</fullName>
    </submittedName>
</protein>
<dbReference type="EMBL" id="JARXHW010000063">
    <property type="protein sequence ID" value="MDQ8209338.1"/>
    <property type="molecule type" value="Genomic_DNA"/>
</dbReference>
<proteinExistence type="predicted"/>
<gene>
    <name evidence="1" type="ORF">QEH52_17555</name>
</gene>
<dbReference type="Proteomes" id="UP001225316">
    <property type="component" value="Unassembled WGS sequence"/>
</dbReference>
<dbReference type="PROSITE" id="PS00409">
    <property type="entry name" value="PROKAR_NTER_METHYL"/>
    <property type="match status" value="1"/>
</dbReference>
<dbReference type="InterPro" id="IPR012902">
    <property type="entry name" value="N_methyl_site"/>
</dbReference>
<reference evidence="1 2" key="1">
    <citation type="submission" date="2023-04" db="EMBL/GenBank/DDBJ databases">
        <title>A novel bacteria isolated from coastal sediment.</title>
        <authorList>
            <person name="Liu X.-J."/>
            <person name="Du Z.-J."/>
        </authorList>
    </citation>
    <scope>NUCLEOTIDE SEQUENCE [LARGE SCALE GENOMIC DNA]</scope>
    <source>
        <strain evidence="1 2">SDUM461003</strain>
    </source>
</reference>
<comment type="caution">
    <text evidence="1">The sequence shown here is derived from an EMBL/GenBank/DDBJ whole genome shotgun (WGS) entry which is preliminary data.</text>
</comment>
<sequence>MWHQFVFGIMGAIYDITDHMEQESPVIVAMLQGAESRRAGLTLVEVIVGLFLFSLTSLGLTASLIQSLKVSDQVLSRSTAHSIALGYSEQLMAYSYNELRDALSLGTGFTLVATSLGDSTVSTVEQTFVFGQQQEQLIVMDIDRESQEPIRSMPMRLTINATSLNSGGTPLSALEITIDYSYLRSGVSESNDAAWGTGSVKAVKSLVDIY</sequence>
<keyword evidence="2" id="KW-1185">Reference proteome</keyword>